<protein>
    <submittedName>
        <fullName evidence="1">Uncharacterized protein</fullName>
    </submittedName>
</protein>
<organism evidence="1 2">
    <name type="scientific">Suttonella indologenes</name>
    <dbReference type="NCBI Taxonomy" id="13276"/>
    <lineage>
        <taxon>Bacteria</taxon>
        <taxon>Pseudomonadati</taxon>
        <taxon>Pseudomonadota</taxon>
        <taxon>Gammaproteobacteria</taxon>
        <taxon>Cardiobacteriales</taxon>
        <taxon>Cardiobacteriaceae</taxon>
        <taxon>Suttonella</taxon>
    </lineage>
</organism>
<dbReference type="Proteomes" id="UP000254575">
    <property type="component" value="Unassembled WGS sequence"/>
</dbReference>
<name>A0A380MW01_9GAMM</name>
<evidence type="ECO:0000313" key="1">
    <source>
        <dbReference type="EMBL" id="SUO96226.1"/>
    </source>
</evidence>
<sequence>MKKFEQLCAQWRLLESYGDIQHETVKALDAAQDAEDEKLMAQICRHVIGEEAPNHLYSPDFQIACLHWLTEDCIERLNLRKTEKAKKKVCQELSHCLWAYKWFIADLPLMPDMSKERIEFYNEVMREYYERGELGTAMLHKCLMLQAMNMGDIERAKIHHQAWHQSEKDDFSDCETCELNDEIHYRHFIGQYKQTVQLAQPILDGSMSCGEVPHNTYYPIIDSLIESDQWTEAAAQMHKAVQLIESAGEDFIHLLPRLIQLQIKLGQYDTAQSLSEKYHEAIGRRSQNHPIITLHYLSAMAYFKENIFVSAKELAQDLSQMYDKRNGNAYYSKRLQQLLNAQQMTLQ</sequence>
<keyword evidence="2" id="KW-1185">Reference proteome</keyword>
<reference evidence="1 2" key="1">
    <citation type="submission" date="2018-06" db="EMBL/GenBank/DDBJ databases">
        <authorList>
            <consortium name="Pathogen Informatics"/>
            <person name="Doyle S."/>
        </authorList>
    </citation>
    <scope>NUCLEOTIDE SEQUENCE [LARGE SCALE GENOMIC DNA]</scope>
    <source>
        <strain evidence="1 2">NCTC10717</strain>
    </source>
</reference>
<dbReference type="EMBL" id="UHIA01000004">
    <property type="protein sequence ID" value="SUO96226.1"/>
    <property type="molecule type" value="Genomic_DNA"/>
</dbReference>
<proteinExistence type="predicted"/>
<dbReference type="AlphaFoldDB" id="A0A380MW01"/>
<evidence type="ECO:0000313" key="2">
    <source>
        <dbReference type="Proteomes" id="UP000254575"/>
    </source>
</evidence>
<gene>
    <name evidence="1" type="ORF">NCTC10717_00898</name>
</gene>
<dbReference type="RefSeq" id="WP_115218175.1">
    <property type="nucleotide sequence ID" value="NZ_UHIA01000004.1"/>
</dbReference>
<dbReference type="OrthoDB" id="1123107at2"/>
<accession>A0A380MW01</accession>